<protein>
    <submittedName>
        <fullName evidence="2">Uncharacterized protein</fullName>
    </submittedName>
</protein>
<dbReference type="AlphaFoldDB" id="A0A2P5IEU1"/>
<dbReference type="Proteomes" id="UP000094444">
    <property type="component" value="Unassembled WGS sequence"/>
</dbReference>
<dbReference type="InParanoid" id="A0A2P5IEU1"/>
<accession>A0A2P5IEU1</accession>
<keyword evidence="3" id="KW-1185">Reference proteome</keyword>
<organism evidence="2 3">
    <name type="scientific">Diaporthe helianthi</name>
    <dbReference type="NCBI Taxonomy" id="158607"/>
    <lineage>
        <taxon>Eukaryota</taxon>
        <taxon>Fungi</taxon>
        <taxon>Dikarya</taxon>
        <taxon>Ascomycota</taxon>
        <taxon>Pezizomycotina</taxon>
        <taxon>Sordariomycetes</taxon>
        <taxon>Sordariomycetidae</taxon>
        <taxon>Diaporthales</taxon>
        <taxon>Diaporthaceae</taxon>
        <taxon>Diaporthe</taxon>
    </lineage>
</organism>
<feature type="compositionally biased region" description="Polar residues" evidence="1">
    <location>
        <begin position="37"/>
        <end position="46"/>
    </location>
</feature>
<name>A0A2P5IEU1_DIAHE</name>
<dbReference type="EMBL" id="MAVT02000023">
    <property type="protein sequence ID" value="POS81007.1"/>
    <property type="molecule type" value="Genomic_DNA"/>
</dbReference>
<sequence>MAPQVTFPAHTQARMAAANAVKQRNKPVTPINAPTDVPTNVPTNDQPSTAFKYPTMSGEVNDLCLSARQWILESDAKVAIGCGTVQAFVPLVKNVNLAMLEYYVPYLVANHKYTMPNGDVILLPHDMGLVTLRGLKYVINNMKREMEKGSYAVDHVKKEGKKEEQEQEEQEAAYMIRPCDNPVDMIHALSTLKAFNLAKDAGFLAMKDGPIMTSLERRATKWDGSLRALKRFLDTLGHELLVESDRRLLVPAWVVYTKRLRARADLRAKDSGRKA</sequence>
<comment type="caution">
    <text evidence="2">The sequence shown here is derived from an EMBL/GenBank/DDBJ whole genome shotgun (WGS) entry which is preliminary data.</text>
</comment>
<dbReference type="OrthoDB" id="5233330at2759"/>
<evidence type="ECO:0000256" key="1">
    <source>
        <dbReference type="SAM" id="MobiDB-lite"/>
    </source>
</evidence>
<feature type="region of interest" description="Disordered" evidence="1">
    <location>
        <begin position="19"/>
        <end position="46"/>
    </location>
</feature>
<evidence type="ECO:0000313" key="3">
    <source>
        <dbReference type="Proteomes" id="UP000094444"/>
    </source>
</evidence>
<gene>
    <name evidence="2" type="ORF">DHEL01_v200580</name>
</gene>
<reference evidence="2" key="1">
    <citation type="submission" date="2017-09" db="EMBL/GenBank/DDBJ databases">
        <title>Polyketide synthases of a Diaporthe helianthi virulent isolate.</title>
        <authorList>
            <person name="Baroncelli R."/>
        </authorList>
    </citation>
    <scope>NUCLEOTIDE SEQUENCE [LARGE SCALE GENOMIC DNA]</scope>
    <source>
        <strain evidence="2">7/96</strain>
    </source>
</reference>
<evidence type="ECO:0000313" key="2">
    <source>
        <dbReference type="EMBL" id="POS81007.1"/>
    </source>
</evidence>
<proteinExistence type="predicted"/>